<dbReference type="CDD" id="cd00033">
    <property type="entry name" value="CCP"/>
    <property type="match status" value="1"/>
</dbReference>
<organism evidence="4 5">
    <name type="scientific">Araneus ventricosus</name>
    <name type="common">Orbweaver spider</name>
    <name type="synonym">Epeira ventricosa</name>
    <dbReference type="NCBI Taxonomy" id="182803"/>
    <lineage>
        <taxon>Eukaryota</taxon>
        <taxon>Metazoa</taxon>
        <taxon>Ecdysozoa</taxon>
        <taxon>Arthropoda</taxon>
        <taxon>Chelicerata</taxon>
        <taxon>Arachnida</taxon>
        <taxon>Araneae</taxon>
        <taxon>Araneomorphae</taxon>
        <taxon>Entelegynae</taxon>
        <taxon>Araneoidea</taxon>
        <taxon>Araneidae</taxon>
        <taxon>Araneus</taxon>
    </lineage>
</organism>
<dbReference type="AlphaFoldDB" id="A0A4Y2GJ72"/>
<dbReference type="Pfam" id="PF00084">
    <property type="entry name" value="Sushi"/>
    <property type="match status" value="1"/>
</dbReference>
<dbReference type="SUPFAM" id="SSF57535">
    <property type="entry name" value="Complement control module/SCR domain"/>
    <property type="match status" value="1"/>
</dbReference>
<protein>
    <recommendedName>
        <fullName evidence="3">Sushi domain-containing protein</fullName>
    </recommendedName>
</protein>
<reference evidence="4 5" key="1">
    <citation type="journal article" date="2019" name="Sci. Rep.">
        <title>Orb-weaving spider Araneus ventricosus genome elucidates the spidroin gene catalogue.</title>
        <authorList>
            <person name="Kono N."/>
            <person name="Nakamura H."/>
            <person name="Ohtoshi R."/>
            <person name="Moran D.A.P."/>
            <person name="Shinohara A."/>
            <person name="Yoshida Y."/>
            <person name="Fujiwara M."/>
            <person name="Mori M."/>
            <person name="Tomita M."/>
            <person name="Arakawa K."/>
        </authorList>
    </citation>
    <scope>NUCLEOTIDE SEQUENCE [LARGE SCALE GENOMIC DNA]</scope>
</reference>
<dbReference type="Gene3D" id="2.10.70.10">
    <property type="entry name" value="Complement Module, domain 1"/>
    <property type="match status" value="1"/>
</dbReference>
<feature type="domain" description="Sushi" evidence="3">
    <location>
        <begin position="209"/>
        <end position="276"/>
    </location>
</feature>
<keyword evidence="1" id="KW-1015">Disulfide bond</keyword>
<name>A0A4Y2GJ72_ARAVE</name>
<gene>
    <name evidence="4" type="ORF">AVEN_84078_1</name>
</gene>
<keyword evidence="2" id="KW-0768">Sushi</keyword>
<evidence type="ECO:0000256" key="2">
    <source>
        <dbReference type="PROSITE-ProRule" id="PRU00302"/>
    </source>
</evidence>
<dbReference type="InterPro" id="IPR000436">
    <property type="entry name" value="Sushi_SCR_CCP_dom"/>
</dbReference>
<evidence type="ECO:0000313" key="4">
    <source>
        <dbReference type="EMBL" id="GBM52588.1"/>
    </source>
</evidence>
<dbReference type="InterPro" id="IPR035976">
    <property type="entry name" value="Sushi/SCR/CCP_sf"/>
</dbReference>
<dbReference type="EMBL" id="BGPR01001384">
    <property type="protein sequence ID" value="GBM52588.1"/>
    <property type="molecule type" value="Genomic_DNA"/>
</dbReference>
<dbReference type="OrthoDB" id="6428384at2759"/>
<evidence type="ECO:0000256" key="1">
    <source>
        <dbReference type="ARBA" id="ARBA00023157"/>
    </source>
</evidence>
<dbReference type="PROSITE" id="PS50923">
    <property type="entry name" value="SUSHI"/>
    <property type="match status" value="1"/>
</dbReference>
<dbReference type="Proteomes" id="UP000499080">
    <property type="component" value="Unassembled WGS sequence"/>
</dbReference>
<proteinExistence type="predicted"/>
<keyword evidence="5" id="KW-1185">Reference proteome</keyword>
<sequence length="281" mass="31751">MTRTTPELLPPLQTFAPHQREYVWPPTYDLACNRPNTHCSSEESGFGPGAFQPQDLTTRPRRPQQHFRTYDDVTRWSTQYFASKEAKFNWGGIHTLADRWGKCLAGMECTASCLPGFYFERLKNINLITLRCREEVWTPLQEFPPCRPGPRCTLRARGDGHFHCTSDEDGAHCDVTCDGNFKGQYHCSLREWSPSLPHCVVPAAEKPIALCQDPGKKNDLVRRNADGTAADNTRNFEEGESIRFLCKKKIKTLHGHSLITCRPDGTWSGALPYCTNTSISG</sequence>
<accession>A0A4Y2GJ72</accession>
<dbReference type="SMART" id="SM00032">
    <property type="entry name" value="CCP"/>
    <property type="match status" value="2"/>
</dbReference>
<evidence type="ECO:0000259" key="3">
    <source>
        <dbReference type="PROSITE" id="PS50923"/>
    </source>
</evidence>
<evidence type="ECO:0000313" key="5">
    <source>
        <dbReference type="Proteomes" id="UP000499080"/>
    </source>
</evidence>
<comment type="caution">
    <text evidence="4">The sequence shown here is derived from an EMBL/GenBank/DDBJ whole genome shotgun (WGS) entry which is preliminary data.</text>
</comment>
<comment type="caution">
    <text evidence="2">Lacks conserved residue(s) required for the propagation of feature annotation.</text>
</comment>